<dbReference type="GeneID" id="93647258"/>
<dbReference type="EMBL" id="LTDL01000040">
    <property type="protein sequence ID" value="OAG29775.1"/>
    <property type="molecule type" value="Genomic_DNA"/>
</dbReference>
<comment type="caution">
    <text evidence="1">The sequence shown here is derived from an EMBL/GenBank/DDBJ whole genome shotgun (WGS) entry which is preliminary data.</text>
</comment>
<reference evidence="1 2" key="1">
    <citation type="submission" date="2016-02" db="EMBL/GenBank/DDBJ databases">
        <title>Discovery of a natural microsporidian pathogen with a broad tissue tropism in Caenorhabditis elegans.</title>
        <authorList>
            <person name="Luallen R.J."/>
            <person name="Reinke A.W."/>
            <person name="Tong L."/>
            <person name="Botts M.R."/>
            <person name="Felix M.-A."/>
            <person name="Troemel E.R."/>
        </authorList>
    </citation>
    <scope>NUCLEOTIDE SEQUENCE [LARGE SCALE GENOMIC DNA]</scope>
    <source>
        <strain evidence="1 2">JUm2807</strain>
    </source>
</reference>
<evidence type="ECO:0000313" key="1">
    <source>
        <dbReference type="EMBL" id="OAG29775.1"/>
    </source>
</evidence>
<accession>A0A177ECV5</accession>
<organism evidence="1 2">
    <name type="scientific">Nematocida displodere</name>
    <dbReference type="NCBI Taxonomy" id="1805483"/>
    <lineage>
        <taxon>Eukaryota</taxon>
        <taxon>Fungi</taxon>
        <taxon>Fungi incertae sedis</taxon>
        <taxon>Microsporidia</taxon>
        <taxon>Nematocida</taxon>
    </lineage>
</organism>
<dbReference type="AlphaFoldDB" id="A0A177ECV5"/>
<dbReference type="RefSeq" id="XP_067544423.1">
    <property type="nucleotide sequence ID" value="XM_067688326.1"/>
</dbReference>
<dbReference type="VEuPathDB" id="MicrosporidiaDB:NEDG_00908"/>
<dbReference type="Proteomes" id="UP000185944">
    <property type="component" value="Unassembled WGS sequence"/>
</dbReference>
<protein>
    <submittedName>
        <fullName evidence="1">Uncharacterized protein</fullName>
    </submittedName>
</protein>
<name>A0A177ECV5_9MICR</name>
<proteinExistence type="predicted"/>
<sequence>MMDTLQRQITVVFKIAQPTWGKKEPTMPETLTLQPKPGPEWNGMEKRQAHIEATIALCKKCNNELETLGGASGRCVVTKQKKNLSLYLENLNVEDIPEKIEPEMVFYSLVRYGWVLDTPILCSEDVLTKFLRVFCQVSAIMLNLENFETQENSLALPAARILLLKQPGPPLRKLTPSFLEWFCACVDMNYCGDMTVLELGWCSTTTSKYTYNLQIRHLAGLALISLPTPTLEGMDYNPPSESSPIVS</sequence>
<evidence type="ECO:0000313" key="2">
    <source>
        <dbReference type="Proteomes" id="UP000185944"/>
    </source>
</evidence>
<keyword evidence="2" id="KW-1185">Reference proteome</keyword>
<gene>
    <name evidence="1" type="ORF">NEDG_00908</name>
</gene>